<dbReference type="STRING" id="582680.RS86_03209"/>
<proteinExistence type="predicted"/>
<dbReference type="InterPro" id="IPR023401">
    <property type="entry name" value="ODC_N"/>
</dbReference>
<dbReference type="SUPFAM" id="SSF51735">
    <property type="entry name" value="NAD(P)-binding Rossmann-fold domains"/>
    <property type="match status" value="1"/>
</dbReference>
<dbReference type="Proteomes" id="UP000033740">
    <property type="component" value="Unassembled WGS sequence"/>
</dbReference>
<dbReference type="InterPro" id="IPR036291">
    <property type="entry name" value="NAD(P)-bd_dom_sf"/>
</dbReference>
<evidence type="ECO:0000313" key="1">
    <source>
        <dbReference type="EMBL" id="KJL31928.1"/>
    </source>
</evidence>
<sequence length="309" mass="31835">MPDVFADLTLVSASALAARVDMGTAIAAIAAVLRGGFDPEQDLPRMVLDVPNGQLLLMPAAADGAVGQKFASVAPGNPAHGLDRIQAVYVLLDGETLAPTAILDGTALTELRTPAVSAAGLDLLAEPEAGDLVVFGTGPQAVRHVEAIAAIRPLRTVRLIGRDEQRRAAAVAAAAAFAPHAEVSAGSVSDVAAADLLVCATSASEPLFASGLVRDDAAVAAIGSHEAGKSELDPALLGRGQVVVESRRVARSEAGDVMRAVAEGALRDEDVVTLHEVFTSVFPVDRTRPRILKTCGMGWQDLVIARRAL</sequence>
<keyword evidence="1" id="KW-0560">Oxidoreductase</keyword>
<dbReference type="Gene3D" id="3.30.1780.10">
    <property type="entry name" value="ornithine cyclodeaminase, domain 1"/>
    <property type="match status" value="1"/>
</dbReference>
<dbReference type="AlphaFoldDB" id="A0A0F0LFM1"/>
<name>A0A0F0LFM1_9MICO</name>
<dbReference type="Pfam" id="PF02423">
    <property type="entry name" value="OCD_Mu_crystall"/>
    <property type="match status" value="1"/>
</dbReference>
<dbReference type="PANTHER" id="PTHR13812:SF19">
    <property type="entry name" value="KETIMINE REDUCTASE MU-CRYSTALLIN"/>
    <property type="match status" value="1"/>
</dbReference>
<dbReference type="PATRIC" id="fig|582680.6.peg.3291"/>
<dbReference type="GO" id="GO:0005737">
    <property type="term" value="C:cytoplasm"/>
    <property type="evidence" value="ECO:0007669"/>
    <property type="project" value="TreeGrafter"/>
</dbReference>
<protein>
    <submittedName>
        <fullName evidence="1">Alanine dehydrogenase</fullName>
        <ecNumber evidence="1">1.4.1.1</ecNumber>
    </submittedName>
</protein>
<dbReference type="InterPro" id="IPR003462">
    <property type="entry name" value="ODC_Mu_crystall"/>
</dbReference>
<dbReference type="RefSeq" id="WP_045273230.1">
    <property type="nucleotide sequence ID" value="NZ_JYIX01000038.1"/>
</dbReference>
<keyword evidence="2" id="KW-1185">Reference proteome</keyword>
<organism evidence="1 2">
    <name type="scientific">Microbacterium azadirachtae</name>
    <dbReference type="NCBI Taxonomy" id="582680"/>
    <lineage>
        <taxon>Bacteria</taxon>
        <taxon>Bacillati</taxon>
        <taxon>Actinomycetota</taxon>
        <taxon>Actinomycetes</taxon>
        <taxon>Micrococcales</taxon>
        <taxon>Microbacteriaceae</taxon>
        <taxon>Microbacterium</taxon>
    </lineage>
</organism>
<dbReference type="GO" id="GO:0000286">
    <property type="term" value="F:alanine dehydrogenase activity"/>
    <property type="evidence" value="ECO:0007669"/>
    <property type="project" value="UniProtKB-EC"/>
</dbReference>
<comment type="caution">
    <text evidence="1">The sequence shown here is derived from an EMBL/GenBank/DDBJ whole genome shotgun (WGS) entry which is preliminary data.</text>
</comment>
<dbReference type="PIRSF" id="PIRSF001439">
    <property type="entry name" value="CryM"/>
    <property type="match status" value="1"/>
</dbReference>
<dbReference type="EC" id="1.4.1.1" evidence="1"/>
<dbReference type="EMBL" id="JYIX01000038">
    <property type="protein sequence ID" value="KJL31928.1"/>
    <property type="molecule type" value="Genomic_DNA"/>
</dbReference>
<dbReference type="PANTHER" id="PTHR13812">
    <property type="entry name" value="KETIMINE REDUCTASE MU-CRYSTALLIN"/>
    <property type="match status" value="1"/>
</dbReference>
<evidence type="ECO:0000313" key="2">
    <source>
        <dbReference type="Proteomes" id="UP000033740"/>
    </source>
</evidence>
<accession>A0A0F0LFM1</accession>
<reference evidence="1 2" key="1">
    <citation type="submission" date="2015-02" db="EMBL/GenBank/DDBJ databases">
        <title>Draft genome sequences of ten Microbacterium spp. with emphasis on heavy metal contaminated environments.</title>
        <authorList>
            <person name="Corretto E."/>
        </authorList>
    </citation>
    <scope>NUCLEOTIDE SEQUENCE [LARGE SCALE GENOMIC DNA]</scope>
    <source>
        <strain evidence="1 2">ARN176</strain>
    </source>
</reference>
<dbReference type="Gene3D" id="3.40.50.720">
    <property type="entry name" value="NAD(P)-binding Rossmann-like Domain"/>
    <property type="match status" value="1"/>
</dbReference>
<gene>
    <name evidence="1" type="primary">ala</name>
    <name evidence="1" type="ORF">RS86_03209</name>
</gene>